<keyword evidence="1" id="KW-0472">Membrane</keyword>
<sequence>MGMGHARYVFALTMMSFSMAIVLAISAIIIDYYILGKSSSVKVDIREATDDLIKGNVLKSIINELSKIAGSDVGKSNGEYIVSN</sequence>
<protein>
    <submittedName>
        <fullName evidence="2">Uncharacterized protein</fullName>
    </submittedName>
</protein>
<gene>
    <name evidence="2" type="ORF">NCAV_1424</name>
</gene>
<dbReference type="KEGG" id="ncv:NCAV_1424"/>
<dbReference type="EMBL" id="LT981265">
    <property type="protein sequence ID" value="SPC34590.1"/>
    <property type="molecule type" value="Genomic_DNA"/>
</dbReference>
<evidence type="ECO:0000313" key="2">
    <source>
        <dbReference type="EMBL" id="SPC34590.1"/>
    </source>
</evidence>
<keyword evidence="1" id="KW-0812">Transmembrane</keyword>
<keyword evidence="3" id="KW-1185">Reference proteome</keyword>
<reference evidence="3" key="1">
    <citation type="submission" date="2018-01" db="EMBL/GenBank/DDBJ databases">
        <authorList>
            <person name="Kerou L M."/>
        </authorList>
    </citation>
    <scope>NUCLEOTIDE SEQUENCE [LARGE SCALE GENOMIC DNA]</scope>
    <source>
        <strain evidence="3">SCU2</strain>
    </source>
</reference>
<dbReference type="Proteomes" id="UP000236248">
    <property type="component" value="Chromosome NCAV"/>
</dbReference>
<keyword evidence="1" id="KW-1133">Transmembrane helix</keyword>
<name>A0A2K5ASH1_9ARCH</name>
<evidence type="ECO:0000313" key="3">
    <source>
        <dbReference type="Proteomes" id="UP000236248"/>
    </source>
</evidence>
<dbReference type="AlphaFoldDB" id="A0A2K5ASH1"/>
<dbReference type="RefSeq" id="WP_103286781.1">
    <property type="nucleotide sequence ID" value="NZ_LT981265.1"/>
</dbReference>
<accession>A0A2K5ASH1</accession>
<proteinExistence type="predicted"/>
<organism evidence="2 3">
    <name type="scientific">Candidatus Nitrosocaldus cavascurensis</name>
    <dbReference type="NCBI Taxonomy" id="2058097"/>
    <lineage>
        <taxon>Archaea</taxon>
        <taxon>Nitrososphaerota</taxon>
        <taxon>Nitrososphaeria</taxon>
        <taxon>Candidatus Nitrosocaldales</taxon>
        <taxon>Candidatus Nitrosocaldaceae</taxon>
        <taxon>Candidatus Nitrosocaldus</taxon>
    </lineage>
</organism>
<feature type="transmembrane region" description="Helical" evidence="1">
    <location>
        <begin position="6"/>
        <end position="35"/>
    </location>
</feature>
<evidence type="ECO:0000256" key="1">
    <source>
        <dbReference type="SAM" id="Phobius"/>
    </source>
</evidence>
<dbReference type="GeneID" id="41595420"/>